<evidence type="ECO:0000259" key="3">
    <source>
        <dbReference type="SMART" id="SM00388"/>
    </source>
</evidence>
<dbReference type="AlphaFoldDB" id="Q2SCK5"/>
<keyword evidence="4" id="KW-0418">Kinase</keyword>
<organism evidence="4 5">
    <name type="scientific">Hahella chejuensis (strain KCTC 2396)</name>
    <dbReference type="NCBI Taxonomy" id="349521"/>
    <lineage>
        <taxon>Bacteria</taxon>
        <taxon>Pseudomonadati</taxon>
        <taxon>Pseudomonadota</taxon>
        <taxon>Gammaproteobacteria</taxon>
        <taxon>Oceanospirillales</taxon>
        <taxon>Hahellaceae</taxon>
        <taxon>Hahella</taxon>
    </lineage>
</organism>
<dbReference type="GO" id="GO:0000155">
    <property type="term" value="F:phosphorelay sensor kinase activity"/>
    <property type="evidence" value="ECO:0007669"/>
    <property type="project" value="InterPro"/>
</dbReference>
<evidence type="ECO:0000256" key="2">
    <source>
        <dbReference type="ARBA" id="ARBA00012438"/>
    </source>
</evidence>
<dbReference type="OrthoDB" id="8807260at2"/>
<evidence type="ECO:0000313" key="5">
    <source>
        <dbReference type="Proteomes" id="UP000000238"/>
    </source>
</evidence>
<dbReference type="InterPro" id="IPR003661">
    <property type="entry name" value="HisK_dim/P_dom"/>
</dbReference>
<dbReference type="SMART" id="SM00388">
    <property type="entry name" value="HisKA"/>
    <property type="match status" value="1"/>
</dbReference>
<feature type="domain" description="Signal transduction histidine kinase dimerisation/phosphoacceptor" evidence="3">
    <location>
        <begin position="2"/>
        <end position="71"/>
    </location>
</feature>
<dbReference type="STRING" id="349521.HCH_04930"/>
<accession>Q2SCK5</accession>
<name>Q2SCK5_HAHCH</name>
<protein>
    <recommendedName>
        <fullName evidence="2">histidine kinase</fullName>
        <ecNumber evidence="2">2.7.13.3</ecNumber>
    </recommendedName>
</protein>
<dbReference type="EC" id="2.7.13.3" evidence="2"/>
<dbReference type="Gene3D" id="1.10.287.130">
    <property type="match status" value="1"/>
</dbReference>
<sequence length="73" mass="8107">MTQEADIAKLAHDLRNPLNSISVNAELAKLQLQTNRDKEEILVCVERILEECKRCSARINDLVNASATDADNA</sequence>
<dbReference type="RefSeq" id="WP_011398684.1">
    <property type="nucleotide sequence ID" value="NC_007645.1"/>
</dbReference>
<dbReference type="EMBL" id="CP000155">
    <property type="protein sequence ID" value="ABC31619.1"/>
    <property type="molecule type" value="Genomic_DNA"/>
</dbReference>
<dbReference type="eggNOG" id="COG0642">
    <property type="taxonomic scope" value="Bacteria"/>
</dbReference>
<dbReference type="CDD" id="cd00082">
    <property type="entry name" value="HisKA"/>
    <property type="match status" value="1"/>
</dbReference>
<gene>
    <name evidence="4" type="ordered locus">HCH_04930</name>
</gene>
<dbReference type="KEGG" id="hch:HCH_04930"/>
<dbReference type="Pfam" id="PF00512">
    <property type="entry name" value="HisKA"/>
    <property type="match status" value="1"/>
</dbReference>
<keyword evidence="4" id="KW-0808">Transferase</keyword>
<dbReference type="Proteomes" id="UP000000238">
    <property type="component" value="Chromosome"/>
</dbReference>
<comment type="catalytic activity">
    <reaction evidence="1">
        <text>ATP + protein L-histidine = ADP + protein N-phospho-L-histidine.</text>
        <dbReference type="EC" id="2.7.13.3"/>
    </reaction>
</comment>
<evidence type="ECO:0000313" key="4">
    <source>
        <dbReference type="EMBL" id="ABC31619.1"/>
    </source>
</evidence>
<dbReference type="HOGENOM" id="CLU_195200_0_0_6"/>
<dbReference type="InterPro" id="IPR036097">
    <property type="entry name" value="HisK_dim/P_sf"/>
</dbReference>
<evidence type="ECO:0000256" key="1">
    <source>
        <dbReference type="ARBA" id="ARBA00000085"/>
    </source>
</evidence>
<proteinExistence type="predicted"/>
<keyword evidence="5" id="KW-1185">Reference proteome</keyword>
<reference evidence="4 5" key="1">
    <citation type="journal article" date="2005" name="Nucleic Acids Res.">
        <title>Genomic blueprint of Hahella chejuensis, a marine microbe producing an algicidal agent.</title>
        <authorList>
            <person name="Jeong H."/>
            <person name="Yim J.H."/>
            <person name="Lee C."/>
            <person name="Choi S.-H."/>
            <person name="Park Y.K."/>
            <person name="Yoon S.H."/>
            <person name="Hur C.-G."/>
            <person name="Kang H.-Y."/>
            <person name="Kim D."/>
            <person name="Lee H.H."/>
            <person name="Park K.H."/>
            <person name="Park S.-H."/>
            <person name="Park H.-S."/>
            <person name="Lee H.K."/>
            <person name="Oh T.K."/>
            <person name="Kim J.F."/>
        </authorList>
    </citation>
    <scope>NUCLEOTIDE SEQUENCE [LARGE SCALE GENOMIC DNA]</scope>
    <source>
        <strain evidence="4 5">KCTC 2396</strain>
    </source>
</reference>
<dbReference type="SUPFAM" id="SSF47384">
    <property type="entry name" value="Homodimeric domain of signal transducing histidine kinase"/>
    <property type="match status" value="1"/>
</dbReference>